<protein>
    <submittedName>
        <fullName evidence="1">Uncharacterized protein</fullName>
    </submittedName>
</protein>
<reference evidence="1 2" key="1">
    <citation type="journal article" date="2016" name="Front. Microbiol.">
        <title>Genomic Resource of Rice Seed Associated Bacteria.</title>
        <authorList>
            <person name="Midha S."/>
            <person name="Bansal K."/>
            <person name="Sharma S."/>
            <person name="Kumar N."/>
            <person name="Patil P.P."/>
            <person name="Chaudhry V."/>
            <person name="Patil P.B."/>
        </authorList>
    </citation>
    <scope>NUCLEOTIDE SEQUENCE [LARGE SCALE GENOMIC DNA]</scope>
    <source>
        <strain evidence="1 2">SB4</strain>
    </source>
</reference>
<dbReference type="Proteomes" id="UP000074072">
    <property type="component" value="Unassembled WGS sequence"/>
</dbReference>
<evidence type="ECO:0000313" key="2">
    <source>
        <dbReference type="Proteomes" id="UP000074072"/>
    </source>
</evidence>
<sequence length="92" mass="10517">MTALRYSTTFGAVPAGMRETAQQRWQLSEFPSASSPRSGRMRRVRRLRLTWQTRVLTHHISSTALGLRAVQYIFRWQPIVTSCCSTEGQTTT</sequence>
<gene>
    <name evidence="1" type="ORF">SB4_15445</name>
</gene>
<comment type="caution">
    <text evidence="1">The sequence shown here is derived from an EMBL/GenBank/DDBJ whole genome shotgun (WGS) entry which is preliminary data.</text>
</comment>
<dbReference type="EMBL" id="LDTE01000110">
    <property type="protein sequence ID" value="KTT96474.1"/>
    <property type="molecule type" value="Genomic_DNA"/>
</dbReference>
<dbReference type="AlphaFoldDB" id="A0A147IMJ0"/>
<evidence type="ECO:0000313" key="1">
    <source>
        <dbReference type="EMBL" id="KTT96474.1"/>
    </source>
</evidence>
<accession>A0A147IMJ0</accession>
<proteinExistence type="predicted"/>
<name>A0A147IMJ0_9SPHN</name>
<organism evidence="1 2">
    <name type="scientific">Sphingomonas sanguinis</name>
    <dbReference type="NCBI Taxonomy" id="33051"/>
    <lineage>
        <taxon>Bacteria</taxon>
        <taxon>Pseudomonadati</taxon>
        <taxon>Pseudomonadota</taxon>
        <taxon>Alphaproteobacteria</taxon>
        <taxon>Sphingomonadales</taxon>
        <taxon>Sphingomonadaceae</taxon>
        <taxon>Sphingomonas</taxon>
    </lineage>
</organism>